<dbReference type="GO" id="GO:0016020">
    <property type="term" value="C:membrane"/>
    <property type="evidence" value="ECO:0007669"/>
    <property type="project" value="UniProtKB-SubCell"/>
</dbReference>
<dbReference type="Proteomes" id="UP000070700">
    <property type="component" value="Unassembled WGS sequence"/>
</dbReference>
<feature type="transmembrane region" description="Helical" evidence="6">
    <location>
        <begin position="31"/>
        <end position="52"/>
    </location>
</feature>
<evidence type="ECO:0000256" key="3">
    <source>
        <dbReference type="ARBA" id="ARBA00022989"/>
    </source>
</evidence>
<feature type="transmembrane region" description="Helical" evidence="6">
    <location>
        <begin position="66"/>
        <end position="84"/>
    </location>
</feature>
<evidence type="ECO:0000313" key="8">
    <source>
        <dbReference type="Proteomes" id="UP000070700"/>
    </source>
</evidence>
<proteinExistence type="predicted"/>
<comment type="subcellular location">
    <subcellularLocation>
        <location evidence="1">Membrane</location>
        <topology evidence="1">Multi-pass membrane protein</topology>
    </subcellularLocation>
</comment>
<evidence type="ECO:0000256" key="6">
    <source>
        <dbReference type="SAM" id="Phobius"/>
    </source>
</evidence>
<name>A0A132BAZ8_MOLSC</name>
<dbReference type="KEGG" id="psco:LY89DRAFT_741674"/>
<dbReference type="InParanoid" id="A0A132BAZ8"/>
<keyword evidence="8" id="KW-1185">Reference proteome</keyword>
<reference evidence="7 8" key="1">
    <citation type="submission" date="2015-10" db="EMBL/GenBank/DDBJ databases">
        <title>Full genome of DAOMC 229536 Phialocephala scopiformis, a fungal endophyte of spruce producing the potent anti-insectan compound rugulosin.</title>
        <authorList>
            <consortium name="DOE Joint Genome Institute"/>
            <person name="Walker A.K."/>
            <person name="Frasz S.L."/>
            <person name="Seifert K.A."/>
            <person name="Miller J.D."/>
            <person name="Mondo S.J."/>
            <person name="Labutti K."/>
            <person name="Lipzen A."/>
            <person name="Dockter R."/>
            <person name="Kennedy M."/>
            <person name="Grigoriev I.V."/>
            <person name="Spatafora J.W."/>
        </authorList>
    </citation>
    <scope>NUCLEOTIDE SEQUENCE [LARGE SCALE GENOMIC DNA]</scope>
    <source>
        <strain evidence="7 8">CBS 120377</strain>
    </source>
</reference>
<dbReference type="RefSeq" id="XP_018063192.1">
    <property type="nucleotide sequence ID" value="XM_018220739.1"/>
</dbReference>
<evidence type="ECO:0000313" key="7">
    <source>
        <dbReference type="EMBL" id="KUJ08837.1"/>
    </source>
</evidence>
<evidence type="ECO:0000256" key="2">
    <source>
        <dbReference type="ARBA" id="ARBA00022692"/>
    </source>
</evidence>
<dbReference type="GeneID" id="28830465"/>
<dbReference type="EMBL" id="KQ947434">
    <property type="protein sequence ID" value="KUJ08837.1"/>
    <property type="molecule type" value="Genomic_DNA"/>
</dbReference>
<evidence type="ECO:0000256" key="5">
    <source>
        <dbReference type="SAM" id="MobiDB-lite"/>
    </source>
</evidence>
<dbReference type="AlphaFoldDB" id="A0A132BAZ8"/>
<dbReference type="SMART" id="SM01417">
    <property type="entry name" value="Solute_trans_a"/>
    <property type="match status" value="1"/>
</dbReference>
<dbReference type="PANTHER" id="PTHR23423">
    <property type="entry name" value="ORGANIC SOLUTE TRANSPORTER-RELATED"/>
    <property type="match status" value="1"/>
</dbReference>
<keyword evidence="2 6" id="KW-0812">Transmembrane</keyword>
<keyword evidence="4 6" id="KW-0472">Membrane</keyword>
<protein>
    <submittedName>
        <fullName evidence="7">DUF300-domain-containing protein</fullName>
    </submittedName>
</protein>
<evidence type="ECO:0000256" key="4">
    <source>
        <dbReference type="ARBA" id="ARBA00023136"/>
    </source>
</evidence>
<organism evidence="7 8">
    <name type="scientific">Mollisia scopiformis</name>
    <name type="common">Conifer needle endophyte fungus</name>
    <name type="synonym">Phialocephala scopiformis</name>
    <dbReference type="NCBI Taxonomy" id="149040"/>
    <lineage>
        <taxon>Eukaryota</taxon>
        <taxon>Fungi</taxon>
        <taxon>Dikarya</taxon>
        <taxon>Ascomycota</taxon>
        <taxon>Pezizomycotina</taxon>
        <taxon>Leotiomycetes</taxon>
        <taxon>Helotiales</taxon>
        <taxon>Mollisiaceae</taxon>
        <taxon>Mollisia</taxon>
    </lineage>
</organism>
<accession>A0A132BAZ8</accession>
<dbReference type="Pfam" id="PF03619">
    <property type="entry name" value="Solute_trans_a"/>
    <property type="match status" value="2"/>
</dbReference>
<sequence>MSNQICNTADDDTLAITRELPMIGKFTFHDIILITELVCVVITFVLSFYQILRHALAYTRPTEQKYILRILFMVPLYSFANLLSTEFLPYATYFLILSSSYAAIAVASYFSLLCHYLAPDGNSTSLFSNITPRPWQNCFPLPLRWMRDHLGGQTYFLATPNCGLKWFKSLTLNALSATIAMYCLDQFTWQMKQKLSVHKPTLKLCLFWHSSLLLGSLQRPQSDLRVGIPSLMLCCELLFTSMLHMHAFSWKEYDEQSVKGKHQGGLLGGRAVLEALNMIDIVRACGAAMEWLLKKKKTDWAPERNEDDMSLSTAPLSEEKY</sequence>
<feature type="region of interest" description="Disordered" evidence="5">
    <location>
        <begin position="302"/>
        <end position="321"/>
    </location>
</feature>
<evidence type="ECO:0000256" key="1">
    <source>
        <dbReference type="ARBA" id="ARBA00004141"/>
    </source>
</evidence>
<dbReference type="OrthoDB" id="5348404at2759"/>
<keyword evidence="3 6" id="KW-1133">Transmembrane helix</keyword>
<dbReference type="InterPro" id="IPR005178">
    <property type="entry name" value="Ostalpha/TMEM184C"/>
</dbReference>
<feature type="transmembrane region" description="Helical" evidence="6">
    <location>
        <begin position="90"/>
        <end position="118"/>
    </location>
</feature>
<gene>
    <name evidence="7" type="ORF">LY89DRAFT_741674</name>
</gene>